<evidence type="ECO:0000256" key="3">
    <source>
        <dbReference type="ARBA" id="ARBA00023237"/>
    </source>
</evidence>
<dbReference type="PROSITE" id="PS51123">
    <property type="entry name" value="OMPA_2"/>
    <property type="match status" value="1"/>
</dbReference>
<comment type="subcellular location">
    <subcellularLocation>
        <location evidence="1">Cell outer membrane</location>
    </subcellularLocation>
</comment>
<dbReference type="GO" id="GO:0009279">
    <property type="term" value="C:cell outer membrane"/>
    <property type="evidence" value="ECO:0007669"/>
    <property type="project" value="UniProtKB-SubCell"/>
</dbReference>
<dbReference type="EMBL" id="QKSB01000005">
    <property type="protein sequence ID" value="PZE16948.1"/>
    <property type="molecule type" value="Genomic_DNA"/>
</dbReference>
<proteinExistence type="predicted"/>
<evidence type="ECO:0000259" key="6">
    <source>
        <dbReference type="PROSITE" id="PS51123"/>
    </source>
</evidence>
<evidence type="ECO:0000313" key="7">
    <source>
        <dbReference type="EMBL" id="PZE16948.1"/>
    </source>
</evidence>
<dbReference type="InterPro" id="IPR011042">
    <property type="entry name" value="6-blade_b-propeller_TolB-like"/>
</dbReference>
<dbReference type="InterPro" id="IPR019734">
    <property type="entry name" value="TPR_rpt"/>
</dbReference>
<sequence length="692" mass="76942">MKLFVKILLFAGVLGITQASFAQMRNYGKEANALYKAGLYAEAADALKKASEKTSVKSEDSRKKKAEFAYRSAECYRMIHDFAAAEQQYEKAILLKYFETEPKVYYYLGEMQLGQCNHKKALNSYKKYQQLNAGDPLIKVRIETCEKYDEFEENAGRHEMNPMTKLNTPQFDYGTVMDSRGTTLYFTSSRSAATGENTELITNQDFSDIFYSEIDRKGNYTEPVPMPAPVNTIHNEGTIAMDKRGKKMFFTRCVNDGKNNLGCDIYMTEKRGSAYSEPVKIELKDHDTSNVGHPAVSPDGNTLIFASNMAGGEGGIDLWISTYNRRGDTWSLPKNLGPEVNTPGNDVFPVWGEGDKLFYSTDGLVGMGGLDLFVAEKVADKDEWKNPVNLGAPLNSCSDDYQIIYTQNDENGARGFISSNRAGSKGPRENPSQDIWSFYLPPVLIDLSITVVNQETGKPVPNKKITVIGSDGSNYTYTTDAYGMVDLTESADGTRLIKPGGNFTIDVPSEKGAWLGNKDKFSTADIGKPTRVIREIAILDITKPLRLPEVRYALGSAELQVIPGVNSKDSLNYLYDLMMDNPNIVVKLMSHTDSRGSSAANRSLAQRRAQSCVNYLVNEKGLPAARLVPKGYGEDVPATYYEVNAAGDTTATHKLTEAYINQFKSDKAKFEMLHQKNRRTEGEIISFDYVKP</sequence>
<dbReference type="SUPFAM" id="SSF82171">
    <property type="entry name" value="DPP6 N-terminal domain-like"/>
    <property type="match status" value="1"/>
</dbReference>
<dbReference type="Pfam" id="PF00691">
    <property type="entry name" value="OmpA"/>
    <property type="match status" value="1"/>
</dbReference>
<protein>
    <recommendedName>
        <fullName evidence="6">OmpA-like domain-containing protein</fullName>
    </recommendedName>
</protein>
<feature type="domain" description="OmpA-like" evidence="6">
    <location>
        <begin position="539"/>
        <end position="688"/>
    </location>
</feature>
<dbReference type="InterPro" id="IPR036737">
    <property type="entry name" value="OmpA-like_sf"/>
</dbReference>
<name>A0A2W1NQL4_9FLAO</name>
<dbReference type="SMART" id="SM00028">
    <property type="entry name" value="TPR"/>
    <property type="match status" value="3"/>
</dbReference>
<evidence type="ECO:0000256" key="2">
    <source>
        <dbReference type="ARBA" id="ARBA00023136"/>
    </source>
</evidence>
<dbReference type="InterPro" id="IPR011990">
    <property type="entry name" value="TPR-like_helical_dom_sf"/>
</dbReference>
<dbReference type="RefSeq" id="WP_111062994.1">
    <property type="nucleotide sequence ID" value="NZ_JBHUCU010000032.1"/>
</dbReference>
<dbReference type="Gene3D" id="2.120.10.30">
    <property type="entry name" value="TolB, C-terminal domain"/>
    <property type="match status" value="1"/>
</dbReference>
<dbReference type="Gene3D" id="1.25.40.10">
    <property type="entry name" value="Tetratricopeptide repeat domain"/>
    <property type="match status" value="1"/>
</dbReference>
<gene>
    <name evidence="7" type="ORF">DNU06_09360</name>
</gene>
<feature type="signal peptide" evidence="5">
    <location>
        <begin position="1"/>
        <end position="22"/>
    </location>
</feature>
<dbReference type="AlphaFoldDB" id="A0A2W1NQL4"/>
<dbReference type="InterPro" id="IPR006665">
    <property type="entry name" value="OmpA-like"/>
</dbReference>
<dbReference type="PANTHER" id="PTHR30329">
    <property type="entry name" value="STATOR ELEMENT OF FLAGELLAR MOTOR COMPLEX"/>
    <property type="match status" value="1"/>
</dbReference>
<dbReference type="Gene3D" id="3.30.1330.60">
    <property type="entry name" value="OmpA-like domain"/>
    <property type="match status" value="1"/>
</dbReference>
<feature type="chain" id="PRO_5016026608" description="OmpA-like domain-containing protein" evidence="5">
    <location>
        <begin position="23"/>
        <end position="692"/>
    </location>
</feature>
<dbReference type="InterPro" id="IPR011659">
    <property type="entry name" value="WD40"/>
</dbReference>
<keyword evidence="2 4" id="KW-0472">Membrane</keyword>
<dbReference type="PANTHER" id="PTHR30329:SF21">
    <property type="entry name" value="LIPOPROTEIN YIAD-RELATED"/>
    <property type="match status" value="1"/>
</dbReference>
<dbReference type="OrthoDB" id="9809364at2"/>
<dbReference type="InterPro" id="IPR050330">
    <property type="entry name" value="Bact_OuterMem_StrucFunc"/>
</dbReference>
<comment type="caution">
    <text evidence="7">The sequence shown here is derived from an EMBL/GenBank/DDBJ whole genome shotgun (WGS) entry which is preliminary data.</text>
</comment>
<organism evidence="7 8">
    <name type="scientific">Putridiphycobacter roseus</name>
    <dbReference type="NCBI Taxonomy" id="2219161"/>
    <lineage>
        <taxon>Bacteria</taxon>
        <taxon>Pseudomonadati</taxon>
        <taxon>Bacteroidota</taxon>
        <taxon>Flavobacteriia</taxon>
        <taxon>Flavobacteriales</taxon>
        <taxon>Crocinitomicaceae</taxon>
        <taxon>Putridiphycobacter</taxon>
    </lineage>
</organism>
<dbReference type="InterPro" id="IPR006664">
    <property type="entry name" value="OMP_bac"/>
</dbReference>
<evidence type="ECO:0000256" key="1">
    <source>
        <dbReference type="ARBA" id="ARBA00004442"/>
    </source>
</evidence>
<reference evidence="7 8" key="1">
    <citation type="submission" date="2018-06" db="EMBL/GenBank/DDBJ databases">
        <title>The draft genome sequence of Crocinitomix sp. SM1701.</title>
        <authorList>
            <person name="Zhang X."/>
        </authorList>
    </citation>
    <scope>NUCLEOTIDE SEQUENCE [LARGE SCALE GENOMIC DNA]</scope>
    <source>
        <strain evidence="7 8">SM1701</strain>
    </source>
</reference>
<dbReference type="SUPFAM" id="SSF103088">
    <property type="entry name" value="OmpA-like"/>
    <property type="match status" value="1"/>
</dbReference>
<dbReference type="CDD" id="cd15482">
    <property type="entry name" value="Sialidase_non-viral"/>
    <property type="match status" value="1"/>
</dbReference>
<keyword evidence="8" id="KW-1185">Reference proteome</keyword>
<keyword evidence="3" id="KW-0998">Cell outer membrane</keyword>
<dbReference type="Proteomes" id="UP000249248">
    <property type="component" value="Unassembled WGS sequence"/>
</dbReference>
<dbReference type="Pfam" id="PF07676">
    <property type="entry name" value="PD40"/>
    <property type="match status" value="1"/>
</dbReference>
<evidence type="ECO:0000256" key="5">
    <source>
        <dbReference type="SAM" id="SignalP"/>
    </source>
</evidence>
<dbReference type="CDD" id="cd07185">
    <property type="entry name" value="OmpA_C-like"/>
    <property type="match status" value="1"/>
</dbReference>
<dbReference type="SUPFAM" id="SSF48452">
    <property type="entry name" value="TPR-like"/>
    <property type="match status" value="1"/>
</dbReference>
<evidence type="ECO:0000313" key="8">
    <source>
        <dbReference type="Proteomes" id="UP000249248"/>
    </source>
</evidence>
<dbReference type="PRINTS" id="PR01021">
    <property type="entry name" value="OMPADOMAIN"/>
</dbReference>
<evidence type="ECO:0000256" key="4">
    <source>
        <dbReference type="PROSITE-ProRule" id="PRU00473"/>
    </source>
</evidence>
<accession>A0A2W1NQL4</accession>
<keyword evidence="5" id="KW-0732">Signal</keyword>